<dbReference type="Proteomes" id="UP000521227">
    <property type="component" value="Unassembled WGS sequence"/>
</dbReference>
<reference evidence="1 2" key="1">
    <citation type="submission" date="2020-08" db="EMBL/GenBank/DDBJ databases">
        <title>Genomic Encyclopedia of Type Strains, Phase IV (KMG-IV): sequencing the most valuable type-strain genomes for metagenomic binning, comparative biology and taxonomic classification.</title>
        <authorList>
            <person name="Goeker M."/>
        </authorList>
    </citation>
    <scope>NUCLEOTIDE SEQUENCE [LARGE SCALE GENOMIC DNA]</scope>
    <source>
        <strain evidence="1 2">DSM 17498</strain>
    </source>
</reference>
<organism evidence="1 2">
    <name type="scientific">Afipia massiliensis</name>
    <dbReference type="NCBI Taxonomy" id="211460"/>
    <lineage>
        <taxon>Bacteria</taxon>
        <taxon>Pseudomonadati</taxon>
        <taxon>Pseudomonadota</taxon>
        <taxon>Alphaproteobacteria</taxon>
        <taxon>Hyphomicrobiales</taxon>
        <taxon>Nitrobacteraceae</taxon>
        <taxon>Afipia</taxon>
    </lineage>
</organism>
<gene>
    <name evidence="1" type="ORF">HNQ36_003915</name>
</gene>
<dbReference type="AlphaFoldDB" id="A0A840N116"/>
<accession>A0A840N116</accession>
<protein>
    <submittedName>
        <fullName evidence="1">Uncharacterized protein</fullName>
    </submittedName>
</protein>
<evidence type="ECO:0000313" key="2">
    <source>
        <dbReference type="Proteomes" id="UP000521227"/>
    </source>
</evidence>
<comment type="caution">
    <text evidence="1">The sequence shown here is derived from an EMBL/GenBank/DDBJ whole genome shotgun (WGS) entry which is preliminary data.</text>
</comment>
<sequence length="131" mass="14501">MTSERQNRINIPRRIFHSLFKKEPRQCSLPMDITAPDDTSGSCIDRQSQNVAPAATFTGDDPITAPHVGMSDARYSVSLGYSNRLRTAHAMRSSIDAHTIAVDGDALRSSAGNQPWRQFCEEQGSGHKDKR</sequence>
<proteinExistence type="predicted"/>
<dbReference type="EMBL" id="JACHIJ010000005">
    <property type="protein sequence ID" value="MBB5053915.1"/>
    <property type="molecule type" value="Genomic_DNA"/>
</dbReference>
<name>A0A840N116_9BRAD</name>
<evidence type="ECO:0000313" key="1">
    <source>
        <dbReference type="EMBL" id="MBB5053915.1"/>
    </source>
</evidence>